<evidence type="ECO:0000256" key="7">
    <source>
        <dbReference type="ARBA" id="ARBA00022741"/>
    </source>
</evidence>
<dbReference type="GO" id="GO:0005737">
    <property type="term" value="C:cytoplasm"/>
    <property type="evidence" value="ECO:0007669"/>
    <property type="project" value="UniProtKB-SubCell"/>
</dbReference>
<dbReference type="Pfam" id="PF02463">
    <property type="entry name" value="SMC_N"/>
    <property type="match status" value="1"/>
</dbReference>
<evidence type="ECO:0000256" key="2">
    <source>
        <dbReference type="ARBA" id="ARBA00004496"/>
    </source>
</evidence>
<dbReference type="InterPro" id="IPR010935">
    <property type="entry name" value="SMC_hinge"/>
</dbReference>
<dbReference type="InterPro" id="IPR029060">
    <property type="entry name" value="PIN-like_dom_sf"/>
</dbReference>
<feature type="region of interest" description="Disordered" evidence="16">
    <location>
        <begin position="2330"/>
        <end position="2371"/>
    </location>
</feature>
<dbReference type="Pfam" id="PF10374">
    <property type="entry name" value="EST1"/>
    <property type="match status" value="1"/>
</dbReference>
<evidence type="ECO:0000313" key="19">
    <source>
        <dbReference type="Proteomes" id="UP000696485"/>
    </source>
</evidence>
<feature type="compositionally biased region" description="Polar residues" evidence="16">
    <location>
        <begin position="1336"/>
        <end position="1367"/>
    </location>
</feature>
<feature type="compositionally biased region" description="Basic and acidic residues" evidence="16">
    <location>
        <begin position="1549"/>
        <end position="1562"/>
    </location>
</feature>
<dbReference type="Proteomes" id="UP000696485">
    <property type="component" value="Unassembled WGS sequence"/>
</dbReference>
<feature type="compositionally biased region" description="Basic residues" evidence="16">
    <location>
        <begin position="1436"/>
        <end position="1450"/>
    </location>
</feature>
<dbReference type="Gene3D" id="3.40.50.1010">
    <property type="entry name" value="5'-nuclease"/>
    <property type="match status" value="1"/>
</dbReference>
<feature type="region of interest" description="Disordered" evidence="16">
    <location>
        <begin position="613"/>
        <end position="644"/>
    </location>
</feature>
<evidence type="ECO:0000256" key="14">
    <source>
        <dbReference type="ARBA" id="ARBA00046345"/>
    </source>
</evidence>
<comment type="similarity">
    <text evidence="3">Belongs to the SMC family. SMC4 subfamily.</text>
</comment>
<feature type="region of interest" description="Disordered" evidence="16">
    <location>
        <begin position="1332"/>
        <end position="1375"/>
    </location>
</feature>
<name>A0A9P5SSI1_9FUNG</name>
<evidence type="ECO:0000256" key="16">
    <source>
        <dbReference type="SAM" id="MobiDB-lite"/>
    </source>
</evidence>
<proteinExistence type="inferred from homology"/>
<keyword evidence="9" id="KW-0067">ATP-binding</keyword>
<dbReference type="Gene3D" id="3.30.70.1620">
    <property type="match status" value="1"/>
</dbReference>
<keyword evidence="12" id="KW-0539">Nucleus</keyword>
<dbReference type="CDD" id="cd09880">
    <property type="entry name" value="PIN_Smg5-6-like"/>
    <property type="match status" value="1"/>
</dbReference>
<dbReference type="Gene3D" id="1.10.287.1490">
    <property type="match status" value="1"/>
</dbReference>
<feature type="region of interest" description="Disordered" evidence="16">
    <location>
        <begin position="448"/>
        <end position="469"/>
    </location>
</feature>
<feature type="compositionally biased region" description="Basic and acidic residues" evidence="16">
    <location>
        <begin position="613"/>
        <end position="634"/>
    </location>
</feature>
<dbReference type="SUPFAM" id="SSF88723">
    <property type="entry name" value="PIN domain-like"/>
    <property type="match status" value="1"/>
</dbReference>
<comment type="subcellular location">
    <subcellularLocation>
        <location evidence="2">Cytoplasm</location>
    </subcellularLocation>
    <subcellularLocation>
        <location evidence="1">Nucleus</location>
    </subcellularLocation>
</comment>
<evidence type="ECO:0000256" key="3">
    <source>
        <dbReference type="ARBA" id="ARBA00006005"/>
    </source>
</evidence>
<dbReference type="Pfam" id="PF13638">
    <property type="entry name" value="PIN_4"/>
    <property type="match status" value="1"/>
</dbReference>
<dbReference type="GO" id="GO:0051301">
    <property type="term" value="P:cell division"/>
    <property type="evidence" value="ECO:0007669"/>
    <property type="project" value="UniProtKB-KW"/>
</dbReference>
<evidence type="ECO:0000256" key="9">
    <source>
        <dbReference type="ARBA" id="ARBA00022840"/>
    </source>
</evidence>
<keyword evidence="11" id="KW-0226">DNA condensation</keyword>
<dbReference type="SUPFAM" id="SSF75553">
    <property type="entry name" value="Smc hinge domain"/>
    <property type="match status" value="1"/>
</dbReference>
<evidence type="ECO:0000256" key="1">
    <source>
        <dbReference type="ARBA" id="ARBA00004123"/>
    </source>
</evidence>
<reference evidence="18" key="1">
    <citation type="journal article" date="2020" name="Fungal Divers.">
        <title>Resolving the Mortierellaceae phylogeny through synthesis of multi-gene phylogenetics and phylogenomics.</title>
        <authorList>
            <person name="Vandepol N."/>
            <person name="Liber J."/>
            <person name="Desiro A."/>
            <person name="Na H."/>
            <person name="Kennedy M."/>
            <person name="Barry K."/>
            <person name="Grigoriev I.V."/>
            <person name="Miller A.N."/>
            <person name="O'Donnell K."/>
            <person name="Stajich J.E."/>
            <person name="Bonito G."/>
        </authorList>
    </citation>
    <scope>NUCLEOTIDE SEQUENCE</scope>
    <source>
        <strain evidence="18">NVP1</strain>
    </source>
</reference>
<feature type="domain" description="SMC hinge" evidence="17">
    <location>
        <begin position="660"/>
        <end position="773"/>
    </location>
</feature>
<keyword evidence="5" id="KW-0963">Cytoplasm</keyword>
<feature type="compositionally biased region" description="Low complexity" evidence="16">
    <location>
        <begin position="74"/>
        <end position="101"/>
    </location>
</feature>
<gene>
    <name evidence="18" type="ORF">BG006_004845</name>
</gene>
<feature type="region of interest" description="Disordered" evidence="16">
    <location>
        <begin position="1"/>
        <end position="121"/>
    </location>
</feature>
<keyword evidence="10 15" id="KW-0175">Coiled coil</keyword>
<dbReference type="SUPFAM" id="SSF48452">
    <property type="entry name" value="TPR-like"/>
    <property type="match status" value="1"/>
</dbReference>
<dbReference type="GO" id="GO:0004540">
    <property type="term" value="F:RNA nuclease activity"/>
    <property type="evidence" value="ECO:0007669"/>
    <property type="project" value="UniProtKB-ARBA"/>
</dbReference>
<dbReference type="SUPFAM" id="SSF52540">
    <property type="entry name" value="P-loop containing nucleoside triphosphate hydrolases"/>
    <property type="match status" value="1"/>
</dbReference>
<accession>A0A9P5SSI1</accession>
<dbReference type="Gene3D" id="1.20.1060.20">
    <property type="match status" value="1"/>
</dbReference>
<dbReference type="GO" id="GO:0005524">
    <property type="term" value="F:ATP binding"/>
    <property type="evidence" value="ECO:0007669"/>
    <property type="project" value="UniProtKB-KW"/>
</dbReference>
<dbReference type="PANTHER" id="PTHR18937">
    <property type="entry name" value="STRUCTURAL MAINTENANCE OF CHROMOSOMES SMC FAMILY MEMBER"/>
    <property type="match status" value="1"/>
</dbReference>
<comment type="similarity">
    <text evidence="14">In the N-terminal section; belongs to the PINc/VapC protein family.</text>
</comment>
<evidence type="ECO:0000256" key="12">
    <source>
        <dbReference type="ARBA" id="ARBA00023242"/>
    </source>
</evidence>
<evidence type="ECO:0000256" key="10">
    <source>
        <dbReference type="ARBA" id="ARBA00023054"/>
    </source>
</evidence>
<dbReference type="GO" id="GO:0005634">
    <property type="term" value="C:nucleus"/>
    <property type="evidence" value="ECO:0007669"/>
    <property type="project" value="UniProtKB-SubCell"/>
</dbReference>
<dbReference type="InterPro" id="IPR002716">
    <property type="entry name" value="PIN_dom"/>
</dbReference>
<feature type="compositionally biased region" description="Polar residues" evidence="16">
    <location>
        <begin position="30"/>
        <end position="46"/>
    </location>
</feature>
<dbReference type="FunFam" id="3.40.50.300:FF:000481">
    <property type="entry name" value="Structural maintenance of chromosomes 4"/>
    <property type="match status" value="1"/>
</dbReference>
<dbReference type="Pfam" id="PF10373">
    <property type="entry name" value="EST1_DNA_bind"/>
    <property type="match status" value="1"/>
</dbReference>
<feature type="region of interest" description="Disordered" evidence="16">
    <location>
        <begin position="1688"/>
        <end position="1707"/>
    </location>
</feature>
<dbReference type="SUPFAM" id="SSF57997">
    <property type="entry name" value="Tropomyosin"/>
    <property type="match status" value="1"/>
</dbReference>
<feature type="coiled-coil region" evidence="15">
    <location>
        <begin position="901"/>
        <end position="1083"/>
    </location>
</feature>
<evidence type="ECO:0000256" key="11">
    <source>
        <dbReference type="ARBA" id="ARBA00023067"/>
    </source>
</evidence>
<keyword evidence="6" id="KW-0132">Cell division</keyword>
<evidence type="ECO:0000256" key="6">
    <source>
        <dbReference type="ARBA" id="ARBA00022618"/>
    </source>
</evidence>
<dbReference type="InterPro" id="IPR018834">
    <property type="entry name" value="DNA/RNA-bd_Est1-type"/>
</dbReference>
<feature type="coiled-coil region" evidence="15">
    <location>
        <begin position="1140"/>
        <end position="1177"/>
    </location>
</feature>
<feature type="compositionally biased region" description="Basic residues" evidence="16">
    <location>
        <begin position="452"/>
        <end position="462"/>
    </location>
</feature>
<feature type="coiled-coil region" evidence="15">
    <location>
        <begin position="335"/>
        <end position="422"/>
    </location>
</feature>
<organism evidence="18 19">
    <name type="scientific">Podila minutissima</name>
    <dbReference type="NCBI Taxonomy" id="64525"/>
    <lineage>
        <taxon>Eukaryota</taxon>
        <taxon>Fungi</taxon>
        <taxon>Fungi incertae sedis</taxon>
        <taxon>Mucoromycota</taxon>
        <taxon>Mortierellomycotina</taxon>
        <taxon>Mortierellomycetes</taxon>
        <taxon>Mortierellales</taxon>
        <taxon>Mortierellaceae</taxon>
        <taxon>Podila</taxon>
    </lineage>
</organism>
<keyword evidence="13" id="KW-0131">Cell cycle</keyword>
<feature type="compositionally biased region" description="Basic and acidic residues" evidence="16">
    <location>
        <begin position="1513"/>
        <end position="1524"/>
    </location>
</feature>
<dbReference type="GO" id="GO:0007076">
    <property type="term" value="P:mitotic chromosome condensation"/>
    <property type="evidence" value="ECO:0007669"/>
    <property type="project" value="TreeGrafter"/>
</dbReference>
<dbReference type="InterPro" id="IPR003395">
    <property type="entry name" value="RecF/RecN/SMC_N"/>
</dbReference>
<feature type="region of interest" description="Disordered" evidence="16">
    <location>
        <begin position="1421"/>
        <end position="1637"/>
    </location>
</feature>
<feature type="compositionally biased region" description="Low complexity" evidence="16">
    <location>
        <begin position="1605"/>
        <end position="1614"/>
    </location>
</feature>
<feature type="region of interest" description="Disordered" evidence="16">
    <location>
        <begin position="2474"/>
        <end position="2499"/>
    </location>
</feature>
<comment type="caution">
    <text evidence="18">The sequence shown here is derived from an EMBL/GenBank/DDBJ whole genome shotgun (WGS) entry which is preliminary data.</text>
</comment>
<feature type="compositionally biased region" description="Low complexity" evidence="16">
    <location>
        <begin position="635"/>
        <end position="644"/>
    </location>
</feature>
<evidence type="ECO:0000259" key="17">
    <source>
        <dbReference type="SMART" id="SM00968"/>
    </source>
</evidence>
<evidence type="ECO:0000256" key="13">
    <source>
        <dbReference type="ARBA" id="ARBA00023306"/>
    </source>
</evidence>
<feature type="compositionally biased region" description="Polar residues" evidence="16">
    <location>
        <begin position="1537"/>
        <end position="1548"/>
    </location>
</feature>
<keyword evidence="19" id="KW-1185">Reference proteome</keyword>
<evidence type="ECO:0000256" key="5">
    <source>
        <dbReference type="ARBA" id="ARBA00022490"/>
    </source>
</evidence>
<sequence length="2606" mass="292489">MSDDPSADNTDPQSPSIMEEEEPSPSHSSDNGTSNITPQVELEQSQNGKGDNDEEEEDPGNVTVIHSDSDSEAEPSSHPSASQQQSSLLQAPTSSSSRHSSPNGKRNSLAPDQATLIKEPMPEPMPRLVIEKMVLVNFKSYAGRQEIGPFHKSFTSVVGPNGSGKSNVIDALLFVFGYRASKMRQGKLSELIHNSAGAGEIDSCKVEIHFCEILDLPGPDAFERIQGSTLVVARQAYINNSSKYFINNFLSSYTEVTKLLKGRGIDLDHKRFLILQGEVESISQMKAKAQNEHEDGLLEYLEDIIGTSAYKETIEKSAVDLEALNDERSERLTRVKYVEKEKESLEAKKREAEAFLKNENSLAVKQSALYQICLYECNQKISRDTKKITQLTAKLEEDQNKYAGLKEEIQTLENEHNVRVKEYEKIDKETAEVLKQLAKIDREDVQMQENKKHLKTKEKKTTKALAADKHSLSDNQSWVRNHEADLVKHQVELERLEKNLELAEDEMENIRQSLKGKTEEFSQQIEVHQKELAPWTEKIVAKQSQEDMAQSEHDLLEEKAKNSLASCQDAEAALETLKNAQAAKESEISELEEAIASSDGQIASIQAKIKNMADREKSLRDKASAARNRAEDGRASQQKSQSRSAVLTNLIRQRDLGKINGIQGRLGNLGAIDDKYDVAISTACPNLDDIVVDNVEVGQQCIEFLRKNNLGRARFILLNQQAKRNLGPISTPENVPRLFDLVRPADPKFATAFYSVMQDTLVATDMAQANRIAYGKQRWRVVTLDGQLIDKSGTMTGGGTRVSRGAMSSTLSTGEYSLESIQRMEDERDKAETELRFFLQEKASLDGELNSTVMNVPKMKMRLSMFQMDVQANATRIAETAKRVEALRAESVQKPADLAKMKQLAKKVADLRAEKTEIKKNAQLIEAKIKDLQNKILDAGGVKLRAQKSKVEGIREQIEALGDKVTKTKVAKNKAEKDIAKLGNQIAKHEKELAEVSEELERLEQDIKEKTQEAVGIRKRAEEAKQLMEEKKEEMEEMKHELDEKVKVINKIRTAEVEMKNQLDDLKQSMGDLERRQRQWKELLKALTLHEVDYDEDEIVAELHEISELDLGHIDKQDVEQQIAHLEQELAQSKPNLTVLEEYKKREEEYLARAKDLEDITLRREEAKKAYDELRKKRLDEFMAGFQIISLRLKEMYQMITLGGNAELELVDSLDPFSEGIIFSVMPPKKSWKNISNLSGGEKTLSSLALVFALHHFKPTPLYVMDEIDAALDFRNVSIVANYIKERTKNAQFVIISLRNNMFELADRLVGIYKTDNKTKSISVNPSAITVLKPTPSGSGSAPPNGNVGSRRMSTLSRQASEVSLQPTPVVPSVRRMSKPETTALHTHAIKPSILVLNSDNDNNNNQFSPNKVMSTAKTGLTVPFIPDPSTSKPSRSSRRHNNNKNNHPKHQLERSLSSHNGLNGINNSSSNLAAASPSTSTSVSTLNNAPNINNGNNGGNNRNNSNRNNGNRRKDNVSRRDIEVDASLAMADGRASPSTRGYLSGKTSRLDQESVSRRDLNSTRPGPTGRLYDPKRDPVPVVPSSSTSTSRSGEVRNPGVNHNQKQQQQQQQQRLYDPNQAQSNRHERLSSAPAAVSVSATSARVSSNSTSTSSNYAAAPPDGLVRLTKEIQALEKKVMEKPLRRSLDSDDDVDANYTRRGGNSGWSKRIDDSKRLASKYLKLMQLDFKSSLKHDIDTRCWKMAIYPLIEAFRAALRDSEGGNYSFSESDDDERETIRHYFTQFIATAQEFYVTLMTSLQALEAKHTTTLSGTPRPMPPRWHRCVGIMGDLARYRWLHKLDDETDEFQPPTDWLVAARRLYREAIDLGPGNGKMYNQLALLAGCRGLESLYYYCKSLTVKSSFMNARDTLRSFFGANEQIRALQDLSLRQNAKARHAALAYTTRQDCEASFLLLQAMLFEKVNLDVFEKRLRMFLKQIRSLHQRRPQDQPQSQHWDGLYFMMAVINLAGVYEFNWSSSIIAKSSLAFGDMPDDLLAVTTLPYSAKLLLATMEQSMLRYLSSIGDGQKVHCSTAEEQHGWLIYCHVILTWMAGKPFGTSGDIMAYWLFLANHETMPTFWTTLTTFMNHHWDQLTPFEQSDMLSALSDEMSDQHQEQEATTHSVFQLSTPPLGHEWELRGLAWMPTSRFGSKMFKGAPPVLDESELKGDSLWKQEAPKREQLSKRLVELSLIAALDMGVVEFDFCESAFKVNEEYAAQVQEAMSKSGLSSVVMDDYSTDDAMMSSSHASISQEESGFEDEGVYSDELDHLGDSTAAILELKSKRDQLKMMLSEPNRPKEERHGHRRQGRNKGGRGFTDRRHNQDQNASSRRVQAAENSILVIDTNCLVSDWTVVQKLVAADRWTVVIPLAVITELDGLKNNPAPLGPAAAGALTYLEGCLAQRPRMRRLKVQTSRGNYMNDLSFRVESFNYDQQPQSQKYHSSHRRSGSTDGNGFLSSEWEDDGDEEIMRNHNVDDFILGLCLWHHEHPALSSVSSPALSSPSLGGGYSSSGSTIYLVTDDRNLRVKARARSVDVLGKDDMLWMAANSTPMGPTSQLPQHQSLRIVH</sequence>
<dbReference type="Pfam" id="PF06470">
    <property type="entry name" value="SMC_hinge"/>
    <property type="match status" value="1"/>
</dbReference>
<keyword evidence="8" id="KW-0498">Mitosis</keyword>
<evidence type="ECO:0000256" key="8">
    <source>
        <dbReference type="ARBA" id="ARBA00022776"/>
    </source>
</evidence>
<dbReference type="FunFam" id="3.40.50.300:FF:000585">
    <property type="entry name" value="Structural maintenance of chromosomes 4"/>
    <property type="match status" value="1"/>
</dbReference>
<dbReference type="InterPro" id="IPR019458">
    <property type="entry name" value="Est1-like_N"/>
</dbReference>
<protein>
    <recommendedName>
        <fullName evidence="4">Structural maintenance of chromosomes protein 4</fullName>
    </recommendedName>
</protein>
<dbReference type="InterPro" id="IPR011990">
    <property type="entry name" value="TPR-like_helical_dom_sf"/>
</dbReference>
<evidence type="ECO:0000256" key="4">
    <source>
        <dbReference type="ARBA" id="ARBA00018693"/>
    </source>
</evidence>
<keyword evidence="7" id="KW-0547">Nucleotide-binding</keyword>
<dbReference type="InterPro" id="IPR027417">
    <property type="entry name" value="P-loop_NTPase"/>
</dbReference>
<dbReference type="PANTHER" id="PTHR18937:SF172">
    <property type="entry name" value="STRUCTURAL MAINTENANCE OF CHROMOSOMES PROTEIN"/>
    <property type="match status" value="1"/>
</dbReference>
<evidence type="ECO:0000313" key="18">
    <source>
        <dbReference type="EMBL" id="KAF9337410.1"/>
    </source>
</evidence>
<dbReference type="EMBL" id="JAAAUY010000027">
    <property type="protein sequence ID" value="KAF9337410.1"/>
    <property type="molecule type" value="Genomic_DNA"/>
</dbReference>
<dbReference type="GO" id="GO:0000796">
    <property type="term" value="C:condensin complex"/>
    <property type="evidence" value="ECO:0007669"/>
    <property type="project" value="TreeGrafter"/>
</dbReference>
<dbReference type="SMART" id="SM00968">
    <property type="entry name" value="SMC_hinge"/>
    <property type="match status" value="1"/>
</dbReference>
<dbReference type="Gene3D" id="3.40.50.300">
    <property type="entry name" value="P-loop containing nucleotide triphosphate hydrolases"/>
    <property type="match status" value="2"/>
</dbReference>
<dbReference type="Gene3D" id="1.25.40.10">
    <property type="entry name" value="Tetratricopeptide repeat domain"/>
    <property type="match status" value="1"/>
</dbReference>
<evidence type="ECO:0000256" key="15">
    <source>
        <dbReference type="SAM" id="Coils"/>
    </source>
</evidence>
<feature type="compositionally biased region" description="Basic residues" evidence="16">
    <location>
        <begin position="2342"/>
        <end position="2351"/>
    </location>
</feature>
<dbReference type="InterPro" id="IPR036277">
    <property type="entry name" value="SMC_hinge_sf"/>
</dbReference>
<feature type="compositionally biased region" description="Low complexity" evidence="16">
    <location>
        <begin position="1456"/>
        <end position="1510"/>
    </location>
</feature>